<dbReference type="Proteomes" id="UP001165652">
    <property type="component" value="Unassembled WGS sequence"/>
</dbReference>
<dbReference type="PANTHER" id="PTHR43169">
    <property type="entry name" value="EXSB FAMILY PROTEIN"/>
    <property type="match status" value="1"/>
</dbReference>
<keyword evidence="2" id="KW-0547">Nucleotide-binding</keyword>
<dbReference type="InterPro" id="IPR014729">
    <property type="entry name" value="Rossmann-like_a/b/a_fold"/>
</dbReference>
<proteinExistence type="predicted"/>
<dbReference type="RefSeq" id="WP_272779480.1">
    <property type="nucleotide sequence ID" value="NZ_JAQQLI010000048.1"/>
</dbReference>
<evidence type="ECO:0000256" key="1">
    <source>
        <dbReference type="SAM" id="MobiDB-lite"/>
    </source>
</evidence>
<evidence type="ECO:0000313" key="2">
    <source>
        <dbReference type="EMBL" id="MDC7788649.1"/>
    </source>
</evidence>
<protein>
    <submittedName>
        <fullName evidence="2">ATP-binding protein</fullName>
    </submittedName>
</protein>
<dbReference type="Gene3D" id="3.40.50.620">
    <property type="entry name" value="HUPs"/>
    <property type="match status" value="1"/>
</dbReference>
<name>A0ABT5JG12_RHOTP</name>
<sequence length="286" mass="30570">MTPDMWQADIGRAGTGRADDDESATRQAGLVAVLDRHDALAIAVSGGVDSMVLAYVAHRWSRAAVTAVHAVSPAVPAVATARVEAHARRHGWRLQLIDAGELADPSYRANPVDRCYYCKTNLYGRIRAVTGLPIASGTNLDDLGDYRPGLEAARRHDVVHPFVEAGLAKADIYALARLHGLDDLAALPAQPCLASRIETGIGVEETALAFVEAAEAALAALMPDEPALRCRITRDGVRIECGTLPEGAARTRLEAWAAAFCEGRGRRFAGLRPYRRGAAFLRSAAE</sequence>
<dbReference type="InterPro" id="IPR052188">
    <property type="entry name" value="Ni-pincer_cofactor_biosynth"/>
</dbReference>
<dbReference type="PANTHER" id="PTHR43169:SF2">
    <property type="entry name" value="NAD_GMP SYNTHASE DOMAIN-CONTAINING PROTEIN"/>
    <property type="match status" value="1"/>
</dbReference>
<gene>
    <name evidence="2" type="ORF">PQJ73_23415</name>
</gene>
<reference evidence="2" key="2">
    <citation type="submission" date="2023-02" db="EMBL/GenBank/DDBJ databases">
        <authorList>
            <person name="Rayyan A."/>
            <person name="Meyer T."/>
            <person name="Kyndt J.A."/>
        </authorList>
    </citation>
    <scope>NUCLEOTIDE SEQUENCE</scope>
    <source>
        <strain evidence="2">DSM 9987</strain>
    </source>
</reference>
<feature type="region of interest" description="Disordered" evidence="1">
    <location>
        <begin position="1"/>
        <end position="22"/>
    </location>
</feature>
<accession>A0ABT5JG12</accession>
<reference evidence="2" key="1">
    <citation type="journal article" date="2023" name="Microbiol Resour">
        <title>Genome Sequences of Rhodoplanes serenus and Two Thermotolerant Strains, Rhodoplanes tepidamans and 'Rhodoplanes cryptolactis,' Further Refine the Genus.</title>
        <authorList>
            <person name="Rayyan A.A."/>
            <person name="Kyndt J.A."/>
        </authorList>
    </citation>
    <scope>NUCLEOTIDE SEQUENCE</scope>
    <source>
        <strain evidence="2">DSM 9987</strain>
    </source>
</reference>
<evidence type="ECO:0000313" key="3">
    <source>
        <dbReference type="Proteomes" id="UP001165652"/>
    </source>
</evidence>
<keyword evidence="2" id="KW-0067">ATP-binding</keyword>
<dbReference type="EMBL" id="JAQQLI010000048">
    <property type="protein sequence ID" value="MDC7788649.1"/>
    <property type="molecule type" value="Genomic_DNA"/>
</dbReference>
<dbReference type="GO" id="GO:0005524">
    <property type="term" value="F:ATP binding"/>
    <property type="evidence" value="ECO:0007669"/>
    <property type="project" value="UniProtKB-KW"/>
</dbReference>
<keyword evidence="3" id="KW-1185">Reference proteome</keyword>
<dbReference type="SUPFAM" id="SSF52402">
    <property type="entry name" value="Adenine nucleotide alpha hydrolases-like"/>
    <property type="match status" value="1"/>
</dbReference>
<organism evidence="2 3">
    <name type="scientific">Rhodoplanes tepidamans</name>
    <name type="common">Rhodoplanes cryptolactis</name>
    <dbReference type="NCBI Taxonomy" id="200616"/>
    <lineage>
        <taxon>Bacteria</taxon>
        <taxon>Pseudomonadati</taxon>
        <taxon>Pseudomonadota</taxon>
        <taxon>Alphaproteobacteria</taxon>
        <taxon>Hyphomicrobiales</taxon>
        <taxon>Nitrobacteraceae</taxon>
        <taxon>Rhodoplanes</taxon>
    </lineage>
</organism>
<comment type="caution">
    <text evidence="2">The sequence shown here is derived from an EMBL/GenBank/DDBJ whole genome shotgun (WGS) entry which is preliminary data.</text>
</comment>